<feature type="domain" description="Transglutaminase-like" evidence="3">
    <location>
        <begin position="143"/>
        <end position="216"/>
    </location>
</feature>
<protein>
    <recommendedName>
        <fullName evidence="3">Transglutaminase-like domain-containing protein</fullName>
    </recommendedName>
</protein>
<evidence type="ECO:0000256" key="2">
    <source>
        <dbReference type="SAM" id="Phobius"/>
    </source>
</evidence>
<keyword evidence="5" id="KW-1185">Reference proteome</keyword>
<reference evidence="4 5" key="1">
    <citation type="submission" date="2023-06" db="EMBL/GenBank/DDBJ databases">
        <title>Genome sequence of Methanimicrococcus sp. At1.</title>
        <authorList>
            <person name="Protasov E."/>
            <person name="Platt K."/>
            <person name="Poehlein A."/>
            <person name="Daniel R."/>
            <person name="Brune A."/>
        </authorList>
    </citation>
    <scope>NUCLEOTIDE SEQUENCE [LARGE SCALE GENOMIC DNA]</scope>
    <source>
        <strain evidence="4 5">At1</strain>
    </source>
</reference>
<evidence type="ECO:0000313" key="4">
    <source>
        <dbReference type="EMBL" id="MDV0444882.1"/>
    </source>
</evidence>
<dbReference type="InterPro" id="IPR010319">
    <property type="entry name" value="Transglutaminase-like_Cys_pept"/>
</dbReference>
<feature type="transmembrane region" description="Helical" evidence="2">
    <location>
        <begin position="9"/>
        <end position="32"/>
    </location>
</feature>
<comment type="caution">
    <text evidence="4">The sequence shown here is derived from an EMBL/GenBank/DDBJ whole genome shotgun (WGS) entry which is preliminary data.</text>
</comment>
<dbReference type="PANTHER" id="PTHR39327:SF1">
    <property type="entry name" value="BLR5470 PROTEIN"/>
    <property type="match status" value="1"/>
</dbReference>
<dbReference type="Pfam" id="PF04473">
    <property type="entry name" value="DUF553"/>
    <property type="match status" value="1"/>
</dbReference>
<sequence length="262" mass="29818">MVRPQFHRVLLYGTLAACLMLSLTLFSAYIIYAHSADGENVPGFEYSAEEFHLNHFLIMESKAAAPIASLSKVPDIHPAGTARSFEWYYNGETHTYTYSGPTELYEYYVNKTHERDDYNQYALSEYDRLIMREIADYFKEYGRLNNHSEKEITENVIAFVQSISYTTDIETTGKEDYPRYPVETLVDGTGDCEDSVILAAAVLYELGYESILILVPDHMALGVKDTGSYSGRYYEYEGSKYYYIETTSQGHVIGTVPDSVNP</sequence>
<dbReference type="Proteomes" id="UP001272052">
    <property type="component" value="Unassembled WGS sequence"/>
</dbReference>
<evidence type="ECO:0000259" key="3">
    <source>
        <dbReference type="Pfam" id="PF04473"/>
    </source>
</evidence>
<evidence type="ECO:0000313" key="5">
    <source>
        <dbReference type="Proteomes" id="UP001272052"/>
    </source>
</evidence>
<dbReference type="InterPro" id="IPR007562">
    <property type="entry name" value="Transglutaminase-like_domain"/>
</dbReference>
<organism evidence="4 5">
    <name type="scientific">Methanimicrococcus hacksteinii</name>
    <dbReference type="NCBI Taxonomy" id="3028293"/>
    <lineage>
        <taxon>Archaea</taxon>
        <taxon>Methanobacteriati</taxon>
        <taxon>Methanobacteriota</taxon>
        <taxon>Stenosarchaea group</taxon>
        <taxon>Methanomicrobia</taxon>
        <taxon>Methanosarcinales</taxon>
        <taxon>Methanosarcinaceae</taxon>
        <taxon>Methanimicrococcus</taxon>
    </lineage>
</organism>
<dbReference type="PANTHER" id="PTHR39327">
    <property type="match status" value="1"/>
</dbReference>
<keyword evidence="2" id="KW-0812">Transmembrane</keyword>
<keyword evidence="2" id="KW-0472">Membrane</keyword>
<dbReference type="EMBL" id="JAWDKC010000011">
    <property type="protein sequence ID" value="MDV0444882.1"/>
    <property type="molecule type" value="Genomic_DNA"/>
</dbReference>
<dbReference type="RefSeq" id="WP_318785292.1">
    <property type="nucleotide sequence ID" value="NZ_JAWDKC010000011.1"/>
</dbReference>
<accession>A0ABU3VNA4</accession>
<proteinExistence type="inferred from homology"/>
<gene>
    <name evidence="4" type="ORF">MmiAt1_04280</name>
</gene>
<comment type="similarity">
    <text evidence="1">Belongs to the UPF0252 family.</text>
</comment>
<dbReference type="Gene3D" id="3.10.620.30">
    <property type="match status" value="1"/>
</dbReference>
<evidence type="ECO:0000256" key="1">
    <source>
        <dbReference type="ARBA" id="ARBA00007458"/>
    </source>
</evidence>
<keyword evidence="2" id="KW-1133">Transmembrane helix</keyword>
<name>A0ABU3VNA4_9EURY</name>